<dbReference type="InterPro" id="IPR036236">
    <property type="entry name" value="Znf_C2H2_sf"/>
</dbReference>
<accession>A0A1X7R874</accession>
<dbReference type="AlphaFoldDB" id="A0A1X7R874"/>
<feature type="region of interest" description="Disordered" evidence="2">
    <location>
        <begin position="1"/>
        <end position="35"/>
    </location>
</feature>
<feature type="compositionally biased region" description="Low complexity" evidence="2">
    <location>
        <begin position="197"/>
        <end position="225"/>
    </location>
</feature>
<sequence length="483" mass="54350">MNYWTNTTNANGASATMSHSHSSLPQQQQQHHHSLLSSKDYERTLLHPLTNNNSNGTITNTPRNGYSSYGVNLQIPSPHDDNAATTSNNLIQQQRFFPQSQSPHYQYQQTLPRLYQTNSNMVPPIIHDDINNSNNITYQNNNDKNNLLPMRLNSNNSVVGNSSLYNHHPTSNTAATNAAAAAASSSSSSPFLYHWRSQSQNGTSPSSISSPSSSSSSASSTANNNIQHSPLYQMSIQNQQPLYKVPFIATSVPSSSTTSSSSVNGTGHIKTQLPMLQHNQHRQNSYPPRSSVTTINGKNIVNVLNHNNILHHPHNQNIRLRTNGSLSHQHTTTNNFNNNSLNRRVEESNSMVHIHGCHLCEKSFKRKSWLKRHLLSHSAERHFLCPWCLSRHKRKDNLLQHMKLKHSTYLLDELKNHSVTFHWEKSTSTNHINNIHNIKLDQSNGPNCNNNNNNNIKTLLNEGVLNKEDVKRVLNKLIDQNNA</sequence>
<dbReference type="PANTHER" id="PTHR46105">
    <property type="entry name" value="AGAP004733-PA"/>
    <property type="match status" value="1"/>
</dbReference>
<gene>
    <name evidence="4" type="ORF">KASA_0J01210G</name>
</gene>
<feature type="region of interest" description="Disordered" evidence="2">
    <location>
        <begin position="193"/>
        <end position="225"/>
    </location>
</feature>
<dbReference type="SUPFAM" id="SSF57667">
    <property type="entry name" value="beta-beta-alpha zinc fingers"/>
    <property type="match status" value="1"/>
</dbReference>
<dbReference type="PANTHER" id="PTHR46105:SF28">
    <property type="entry name" value="ZINC FINGER PROTEIN 37-LIKE"/>
    <property type="match status" value="1"/>
</dbReference>
<feature type="compositionally biased region" description="Low complexity" evidence="2">
    <location>
        <begin position="1"/>
        <end position="29"/>
    </location>
</feature>
<dbReference type="SMART" id="SM00355">
    <property type="entry name" value="ZnF_C2H2"/>
    <property type="match status" value="2"/>
</dbReference>
<reference evidence="4 5" key="1">
    <citation type="submission" date="2017-04" db="EMBL/GenBank/DDBJ databases">
        <authorList>
            <person name="Afonso C.L."/>
            <person name="Miller P.J."/>
            <person name="Scott M.A."/>
            <person name="Spackman E."/>
            <person name="Goraichik I."/>
            <person name="Dimitrov K.M."/>
            <person name="Suarez D.L."/>
            <person name="Swayne D.E."/>
        </authorList>
    </citation>
    <scope>NUCLEOTIDE SEQUENCE [LARGE SCALE GENOMIC DNA]</scope>
</reference>
<keyword evidence="5" id="KW-1185">Reference proteome</keyword>
<dbReference type="STRING" id="1789683.A0A1X7R874"/>
<dbReference type="Proteomes" id="UP000196158">
    <property type="component" value="Unassembled WGS sequence"/>
</dbReference>
<dbReference type="PROSITE" id="PS00028">
    <property type="entry name" value="ZINC_FINGER_C2H2_1"/>
    <property type="match status" value="1"/>
</dbReference>
<keyword evidence="1" id="KW-0862">Zinc</keyword>
<dbReference type="GO" id="GO:0000978">
    <property type="term" value="F:RNA polymerase II cis-regulatory region sequence-specific DNA binding"/>
    <property type="evidence" value="ECO:0007669"/>
    <property type="project" value="TreeGrafter"/>
</dbReference>
<organism evidence="4 5">
    <name type="scientific">Maudiozyma saulgeensis</name>
    <dbReference type="NCBI Taxonomy" id="1789683"/>
    <lineage>
        <taxon>Eukaryota</taxon>
        <taxon>Fungi</taxon>
        <taxon>Dikarya</taxon>
        <taxon>Ascomycota</taxon>
        <taxon>Saccharomycotina</taxon>
        <taxon>Saccharomycetes</taxon>
        <taxon>Saccharomycetales</taxon>
        <taxon>Saccharomycetaceae</taxon>
        <taxon>Maudiozyma</taxon>
    </lineage>
</organism>
<feature type="domain" description="C2H2-type" evidence="3">
    <location>
        <begin position="355"/>
        <end position="382"/>
    </location>
</feature>
<evidence type="ECO:0000259" key="3">
    <source>
        <dbReference type="PROSITE" id="PS50157"/>
    </source>
</evidence>
<name>A0A1X7R874_9SACH</name>
<evidence type="ECO:0000313" key="5">
    <source>
        <dbReference type="Proteomes" id="UP000196158"/>
    </source>
</evidence>
<evidence type="ECO:0000256" key="2">
    <source>
        <dbReference type="SAM" id="MobiDB-lite"/>
    </source>
</evidence>
<dbReference type="GO" id="GO:0000981">
    <property type="term" value="F:DNA-binding transcription factor activity, RNA polymerase II-specific"/>
    <property type="evidence" value="ECO:0007669"/>
    <property type="project" value="TreeGrafter"/>
</dbReference>
<dbReference type="InterPro" id="IPR013087">
    <property type="entry name" value="Znf_C2H2_type"/>
</dbReference>
<proteinExistence type="predicted"/>
<dbReference type="OrthoDB" id="654211at2759"/>
<dbReference type="Gene3D" id="3.30.160.60">
    <property type="entry name" value="Classic Zinc Finger"/>
    <property type="match status" value="1"/>
</dbReference>
<dbReference type="PROSITE" id="PS50157">
    <property type="entry name" value="ZINC_FINGER_C2H2_2"/>
    <property type="match status" value="1"/>
</dbReference>
<evidence type="ECO:0000313" key="4">
    <source>
        <dbReference type="EMBL" id="SMN21804.1"/>
    </source>
</evidence>
<keyword evidence="1" id="KW-0479">Metal-binding</keyword>
<protein>
    <submittedName>
        <fullName evidence="4">Similar to Saccharomyces cerevisiae YMR070W MOT3 Nuclear transcription factor with two Cys2-His2 zinc fingers</fullName>
    </submittedName>
</protein>
<dbReference type="EMBL" id="FXLY01000009">
    <property type="protein sequence ID" value="SMN21804.1"/>
    <property type="molecule type" value="Genomic_DNA"/>
</dbReference>
<dbReference type="InterPro" id="IPR050457">
    <property type="entry name" value="ZnFinger_BTB_dom_contain"/>
</dbReference>
<dbReference type="GO" id="GO:0008270">
    <property type="term" value="F:zinc ion binding"/>
    <property type="evidence" value="ECO:0007669"/>
    <property type="project" value="UniProtKB-KW"/>
</dbReference>
<evidence type="ECO:0000256" key="1">
    <source>
        <dbReference type="PROSITE-ProRule" id="PRU00042"/>
    </source>
</evidence>
<keyword evidence="1" id="KW-0863">Zinc-finger</keyword>